<feature type="compositionally biased region" description="Basic and acidic residues" evidence="1">
    <location>
        <begin position="35"/>
        <end position="59"/>
    </location>
</feature>
<dbReference type="RefSeq" id="WP_063164663.1">
    <property type="nucleotide sequence ID" value="NZ_CP014342.1"/>
</dbReference>
<organism evidence="2 3">
    <name type="scientific">Geobacillus subterraneus</name>
    <dbReference type="NCBI Taxonomy" id="129338"/>
    <lineage>
        <taxon>Bacteria</taxon>
        <taxon>Bacillati</taxon>
        <taxon>Bacillota</taxon>
        <taxon>Bacilli</taxon>
        <taxon>Bacillales</taxon>
        <taxon>Anoxybacillaceae</taxon>
        <taxon>Geobacillus</taxon>
    </lineage>
</organism>
<gene>
    <name evidence="2" type="ORF">GS3922_00115</name>
</gene>
<protein>
    <recommendedName>
        <fullName evidence="4">Lipoprotein</fullName>
    </recommendedName>
</protein>
<keyword evidence="3" id="KW-1185">Reference proteome</keyword>
<dbReference type="EMBL" id="CP014342">
    <property type="protein sequence ID" value="AMX82232.1"/>
    <property type="molecule type" value="Genomic_DNA"/>
</dbReference>
<evidence type="ECO:0000256" key="1">
    <source>
        <dbReference type="SAM" id="MobiDB-lite"/>
    </source>
</evidence>
<dbReference type="InterPro" id="IPR011042">
    <property type="entry name" value="6-blade_b-propeller_TolB-like"/>
</dbReference>
<feature type="region of interest" description="Disordered" evidence="1">
    <location>
        <begin position="28"/>
        <end position="59"/>
    </location>
</feature>
<dbReference type="PROSITE" id="PS51257">
    <property type="entry name" value="PROKAR_LIPOPROTEIN"/>
    <property type="match status" value="1"/>
</dbReference>
<evidence type="ECO:0000313" key="3">
    <source>
        <dbReference type="Proteomes" id="UP000076226"/>
    </source>
</evidence>
<dbReference type="GeneID" id="32407572"/>
<evidence type="ECO:0008006" key="4">
    <source>
        <dbReference type="Google" id="ProtNLM"/>
    </source>
</evidence>
<dbReference type="Gene3D" id="2.120.10.30">
    <property type="entry name" value="TolB, C-terminal domain"/>
    <property type="match status" value="1"/>
</dbReference>
<proteinExistence type="predicted"/>
<sequence>MRAAIYYSLFLILMLVLTGCGNKEETTKTNVTQATEEKSESGKNEENEDSSQEKPEEKEEGFKILETVQLFGGGTFNIDNQIEDVRDYYISEKEDTVFLSFEDVNHSHVVNGTKDGWKSISVEIEDTHRRKLRGASIFNLNEDDAFEYGEWNKTDLKFYEMYDKVVPADSRIYDFATTSEGEAIIVNTGEQEYSIYTEQYLRGFGGNDSEESVLKFTDVKDFYEADDGFEYEQSIYVDMEKKRLFFVYGSSIYVMDLSTGKPLFEDGKPKNITTDGYQVKIIGDGSGNLYVVGYGDSVNISVYNSDLDLVMGPFEVPVTDPEDVAVTVTDDEIHIWDVHTYELEPALELVRLSKPSLQ</sequence>
<dbReference type="SUPFAM" id="SSF63829">
    <property type="entry name" value="Calcium-dependent phosphotriesterase"/>
    <property type="match status" value="1"/>
</dbReference>
<name>A0ABN4NCS9_9BACL</name>
<evidence type="ECO:0000313" key="2">
    <source>
        <dbReference type="EMBL" id="AMX82232.1"/>
    </source>
</evidence>
<reference evidence="2 3" key="1">
    <citation type="submission" date="2016-02" db="EMBL/GenBank/DDBJ databases">
        <title>Complete genome sequence of Geobacillus subterraneus KCTC 3922T.</title>
        <authorList>
            <person name="Lee D.-W."/>
            <person name="Lee Y.-J."/>
            <person name="Lee S.-J."/>
            <person name="Park G.-S."/>
            <person name="Lee S.-J."/>
            <person name="Shin J.-H."/>
        </authorList>
    </citation>
    <scope>NUCLEOTIDE SEQUENCE [LARGE SCALE GENOMIC DNA]</scope>
    <source>
        <strain evidence="2 3">KCTC 3922</strain>
    </source>
</reference>
<accession>A0ABN4NCS9</accession>
<dbReference type="Proteomes" id="UP000076226">
    <property type="component" value="Chromosome"/>
</dbReference>